<feature type="compositionally biased region" description="Polar residues" evidence="7">
    <location>
        <begin position="221"/>
        <end position="233"/>
    </location>
</feature>
<sequence>MYDPSGAHYDDHPIPPPSGWAEESGEAGGKPKERVYFPTSSTDYFVNPSVKKENSEFGADGIENTALDFEELDSYINGGEVSNEASSSYLGSDVGGSCSSPGFPAFDVVFGSAPTNQTSVGDVLSNFCNSLSSQVGLPDSPPESEPSFSPPQNSHYSVPPPTVPLAPPPDASASTFQQHTTLRLAEVRQREVPKERQRGGTSPVTYIPKSDVELPEVVYKSESSSPSGITSVRLNEDSTAEQVRVSTSSSSGGAKRTVASGNQPGSQKRRKKSSATGEGISRKRRADSEANEETSSVSWKGSINPLFPPSCEKEQTDDRWRQLVDAPCPSRTHRMVVVMPSEQCDCCVSLPVSPSPPSSSSPDHYWTPPHHAGDAPWTPQAWTYAAADQDTPSGRRADEEESLRPLLAQRDPEPDFPRMDALTSRHHHPQHPSSPQFHGNRCEGGSGLFHFTHANSSSGGTVSACECPSCFPQQRSYRPYSRELPPVPETYAIPDSSSHGGWRTEEGGAAGFCPPSNWSASPPGPGHLAPQATTYAVPKEEDPSDITVPKIEVMDAEMGADMLGATGNSVSSNSGEEKGSQGQPLLFSPFQQHLWVSLVGIKGEEIPTPNIVIDADKGFNYANVEEAFVCQKKNHFQLTVHIEFSALPTAIRTPGGIRQVENFRLLFYGVKAESPSQIIRIEQSQPDRSKKELSPIVLDVGRSLITKRTVGRMHFKETTSNNMRKKGRPNPDQRYFLLVVSLVANTTASTDGEMQWPVATFASEKLIVRASNPGQFEADPDLMWQRGMDSIFHMGRVGVNTDRVDESLCVNGNVRVTGSILQPSDRRIKTAVEEIDPRRQLETVQRLRVVQFQYSPEVAKALGLSEPNDTGIIAQELLNVLPEAVQKAGEFSFLSSPTDPSRPDGENELKSIPDFLVVNKDRIFMENVGAVKELARITGSLERRVGRLEGSSTGGTSKTKSGPPESKERGQRTGCEGVVFTPPLPANLRRKKCSGKILPLILGVLVAVMAVCVIAMASLYFLEFHQRSTLNFTSSSSLESIVSLSTNLTANSSVPTTSSRSGHFHNLVGISGSSSEFHISSKDHLYHRPYFTSSPRFNPTEPPSPMDHVFRFLPTPAQTQPSPFSFALGKPETCNSIRKGFDRANALFRRQVPCPIYCCSNGVRLGLKSLDDDRNQSDPFEDKEVEKDDFPYIDTADLSLPFISAPVRKHAVRIGNFSPAGGPSEASAADLLRPAGALSTNGLTGGPVASTSSGIGKEALRPTTGPPSSSAPTEGKMPVEDGPQEDVAVAEKPVGEKISDDLENGIPDLGVKENITPATFEPRRRLPRHLLDKDGSLVAHGLGEPKSNEENDGEKAPSLNAVEPIGLQSPSVGAVTMVDFNVTLGPRYCLRPSRGCHQSDLSSPNISFAIPVSKFMPLLHLRVEFTLGGVSPQAMMTCPAPVAPTACGWGSALPRQDARSHATKTRLHPQTAAFSLEVGNWMTRAFRFRVSLDPHRRQDVCSLPSASLGRDFLEANLLFYRVCDE</sequence>
<protein>
    <submittedName>
        <fullName evidence="9">Uncharacterized protein</fullName>
    </submittedName>
</protein>
<evidence type="ECO:0000256" key="3">
    <source>
        <dbReference type="ARBA" id="ARBA00022692"/>
    </source>
</evidence>
<dbReference type="PANTHER" id="PTHR13029:SF18">
    <property type="entry name" value="MYELIN REGULATORY FACTOR HOMOLOG 1"/>
    <property type="match status" value="1"/>
</dbReference>
<feature type="compositionally biased region" description="Basic and acidic residues" evidence="7">
    <location>
        <begin position="185"/>
        <end position="198"/>
    </location>
</feature>
<accession>A0A7R8WAZ4</accession>
<dbReference type="InterPro" id="IPR008967">
    <property type="entry name" value="p53-like_TF_DNA-bd_sf"/>
</dbReference>
<dbReference type="InterPro" id="IPR026932">
    <property type="entry name" value="MYRF_ICA"/>
</dbReference>
<dbReference type="GO" id="GO:0006357">
    <property type="term" value="P:regulation of transcription by RNA polymerase II"/>
    <property type="evidence" value="ECO:0007669"/>
    <property type="project" value="UniProtKB-ARBA"/>
</dbReference>
<dbReference type="PANTHER" id="PTHR13029">
    <property type="match status" value="1"/>
</dbReference>
<feature type="region of interest" description="Disordered" evidence="7">
    <location>
        <begin position="1295"/>
        <end position="1314"/>
    </location>
</feature>
<dbReference type="GO" id="GO:0005789">
    <property type="term" value="C:endoplasmic reticulum membrane"/>
    <property type="evidence" value="ECO:0007669"/>
    <property type="project" value="TreeGrafter"/>
</dbReference>
<feature type="compositionally biased region" description="Low complexity" evidence="7">
    <location>
        <begin position="1262"/>
        <end position="1273"/>
    </location>
</feature>
<keyword evidence="6 8" id="KW-0472">Membrane</keyword>
<evidence type="ECO:0000256" key="6">
    <source>
        <dbReference type="ARBA" id="ARBA00023136"/>
    </source>
</evidence>
<feature type="region of interest" description="Disordered" evidence="7">
    <location>
        <begin position="945"/>
        <end position="976"/>
    </location>
</feature>
<feature type="region of interest" description="Disordered" evidence="7">
    <location>
        <begin position="1337"/>
        <end position="1357"/>
    </location>
</feature>
<dbReference type="EMBL" id="OB660723">
    <property type="protein sequence ID" value="CAD7226021.1"/>
    <property type="molecule type" value="Genomic_DNA"/>
</dbReference>
<comment type="subcellular location">
    <subcellularLocation>
        <location evidence="1">Membrane</location>
        <topology evidence="1">Single-pass membrane protein</topology>
    </subcellularLocation>
</comment>
<dbReference type="GO" id="GO:0003700">
    <property type="term" value="F:DNA-binding transcription factor activity"/>
    <property type="evidence" value="ECO:0007669"/>
    <property type="project" value="UniProtKB-UniRule"/>
</dbReference>
<feature type="region of interest" description="Disordered" evidence="7">
    <location>
        <begin position="1"/>
        <end position="34"/>
    </location>
</feature>
<evidence type="ECO:0000256" key="5">
    <source>
        <dbReference type="ARBA" id="ARBA00023125"/>
    </source>
</evidence>
<dbReference type="GO" id="GO:0045893">
    <property type="term" value="P:positive regulation of DNA-templated transcription"/>
    <property type="evidence" value="ECO:0007669"/>
    <property type="project" value="TreeGrafter"/>
</dbReference>
<gene>
    <name evidence="9" type="ORF">CTOB1V02_LOCUS3947</name>
</gene>
<dbReference type="GO" id="GO:0016540">
    <property type="term" value="P:protein autoprocessing"/>
    <property type="evidence" value="ECO:0007669"/>
    <property type="project" value="InterPro"/>
</dbReference>
<comment type="similarity">
    <text evidence="2">Belongs to the MRF family.</text>
</comment>
<dbReference type="Gene3D" id="2.60.40.1390">
    <property type="entry name" value="NDT80 DNA-binding domain"/>
    <property type="match status" value="1"/>
</dbReference>
<evidence type="ECO:0000256" key="8">
    <source>
        <dbReference type="SAM" id="Phobius"/>
    </source>
</evidence>
<feature type="compositionally biased region" description="Polar residues" evidence="7">
    <location>
        <begin position="240"/>
        <end position="252"/>
    </location>
</feature>
<organism evidence="9">
    <name type="scientific">Cyprideis torosa</name>
    <dbReference type="NCBI Taxonomy" id="163714"/>
    <lineage>
        <taxon>Eukaryota</taxon>
        <taxon>Metazoa</taxon>
        <taxon>Ecdysozoa</taxon>
        <taxon>Arthropoda</taxon>
        <taxon>Crustacea</taxon>
        <taxon>Oligostraca</taxon>
        <taxon>Ostracoda</taxon>
        <taxon>Podocopa</taxon>
        <taxon>Podocopida</taxon>
        <taxon>Cytherocopina</taxon>
        <taxon>Cytheroidea</taxon>
        <taxon>Cytherideidae</taxon>
        <taxon>Cyprideis</taxon>
    </lineage>
</organism>
<dbReference type="Pfam" id="PF13888">
    <property type="entry name" value="MRF_C2"/>
    <property type="match status" value="1"/>
</dbReference>
<dbReference type="InterPro" id="IPR025719">
    <property type="entry name" value="MYRF_C2"/>
</dbReference>
<keyword evidence="3 8" id="KW-0812">Transmembrane</keyword>
<feature type="region of interest" description="Disordered" evidence="7">
    <location>
        <begin position="1239"/>
        <end position="1281"/>
    </location>
</feature>
<dbReference type="InterPro" id="IPR037141">
    <property type="entry name" value="NDT80_DNA-bd_dom_sf"/>
</dbReference>
<evidence type="ECO:0000313" key="9">
    <source>
        <dbReference type="EMBL" id="CAD7226021.1"/>
    </source>
</evidence>
<dbReference type="InterPro" id="IPR024061">
    <property type="entry name" value="NDT80_DNA-bd_dom"/>
</dbReference>
<evidence type="ECO:0000256" key="1">
    <source>
        <dbReference type="ARBA" id="ARBA00004167"/>
    </source>
</evidence>
<feature type="compositionally biased region" description="Polar residues" evidence="7">
    <location>
        <begin position="172"/>
        <end position="181"/>
    </location>
</feature>
<feature type="region of interest" description="Disordered" evidence="7">
    <location>
        <begin position="131"/>
        <end position="318"/>
    </location>
</feature>
<dbReference type="Pfam" id="PF13887">
    <property type="entry name" value="MYRF_ICA"/>
    <property type="match status" value="1"/>
</dbReference>
<evidence type="ECO:0000256" key="7">
    <source>
        <dbReference type="SAM" id="MobiDB-lite"/>
    </source>
</evidence>
<feature type="compositionally biased region" description="Basic and acidic residues" evidence="7">
    <location>
        <begin position="1346"/>
        <end position="1355"/>
    </location>
</feature>
<dbReference type="InterPro" id="IPR051577">
    <property type="entry name" value="MRF-like"/>
</dbReference>
<dbReference type="OrthoDB" id="27041at2759"/>
<feature type="compositionally biased region" description="Low complexity" evidence="7">
    <location>
        <begin position="950"/>
        <end position="962"/>
    </location>
</feature>
<dbReference type="PROSITE" id="PS51688">
    <property type="entry name" value="ICA"/>
    <property type="match status" value="1"/>
</dbReference>
<feature type="compositionally biased region" description="Pro residues" evidence="7">
    <location>
        <begin position="158"/>
        <end position="170"/>
    </location>
</feature>
<evidence type="ECO:0000256" key="4">
    <source>
        <dbReference type="ARBA" id="ARBA00022989"/>
    </source>
</evidence>
<keyword evidence="5" id="KW-0238">DNA-binding</keyword>
<name>A0A7R8WAZ4_9CRUS</name>
<dbReference type="GO" id="GO:0005634">
    <property type="term" value="C:nucleus"/>
    <property type="evidence" value="ECO:0007669"/>
    <property type="project" value="TreeGrafter"/>
</dbReference>
<evidence type="ECO:0000256" key="2">
    <source>
        <dbReference type="ARBA" id="ARBA00008221"/>
    </source>
</evidence>
<dbReference type="Pfam" id="PF05224">
    <property type="entry name" value="NDT80_PhoG"/>
    <property type="match status" value="1"/>
</dbReference>
<keyword evidence="4 8" id="KW-1133">Transmembrane helix</keyword>
<dbReference type="SUPFAM" id="SSF49417">
    <property type="entry name" value="p53-like transcription factors"/>
    <property type="match status" value="1"/>
</dbReference>
<dbReference type="PROSITE" id="PS51517">
    <property type="entry name" value="NDT80"/>
    <property type="match status" value="1"/>
</dbReference>
<feature type="transmembrane region" description="Helical" evidence="8">
    <location>
        <begin position="997"/>
        <end position="1022"/>
    </location>
</feature>
<dbReference type="InterPro" id="IPR030392">
    <property type="entry name" value="S74_ICA"/>
</dbReference>
<proteinExistence type="inferred from homology"/>
<dbReference type="Pfam" id="PF13884">
    <property type="entry name" value="Peptidase_S74"/>
    <property type="match status" value="1"/>
</dbReference>
<feature type="region of interest" description="Disordered" evidence="7">
    <location>
        <begin position="387"/>
        <end position="438"/>
    </location>
</feature>
<reference evidence="9" key="1">
    <citation type="submission" date="2020-11" db="EMBL/GenBank/DDBJ databases">
        <authorList>
            <person name="Tran Van P."/>
        </authorList>
    </citation>
    <scope>NUCLEOTIDE SEQUENCE</scope>
</reference>
<dbReference type="GO" id="GO:0043565">
    <property type="term" value="F:sequence-specific DNA binding"/>
    <property type="evidence" value="ECO:0007669"/>
    <property type="project" value="TreeGrafter"/>
</dbReference>